<reference evidence="10 11" key="2">
    <citation type="journal article" date="2016" name="J. Biotechnol.">
        <title>Complete genome sequence of Arthrobacter alpinus ERGS4:06, a yellow pigmented bacterium tolerant to cold and radiations isolated from Sikkim Himalaya.</title>
        <authorList>
            <person name="Kumar R."/>
            <person name="Singh D."/>
            <person name="Swarnkar M.K."/>
            <person name="Singh A.K."/>
            <person name="Kumar S."/>
        </authorList>
    </citation>
    <scope>NUCLEOTIDE SEQUENCE [LARGE SCALE GENOMIC DNA]</scope>
    <source>
        <strain evidence="10 11">ERGS4:06</strain>
    </source>
</reference>
<comment type="cofactor">
    <cofactor evidence="8">
        <name>Zn(2+)</name>
        <dbReference type="ChEBI" id="CHEBI:29105"/>
    </cofactor>
    <text evidence="8">Binds 2 zinc ions per subunit.</text>
</comment>
<dbReference type="GO" id="GO:0003677">
    <property type="term" value="F:DNA binding"/>
    <property type="evidence" value="ECO:0007669"/>
    <property type="project" value="UniProtKB-UniRule"/>
</dbReference>
<dbReference type="Pfam" id="PF17764">
    <property type="entry name" value="PriA_3primeBD"/>
    <property type="match status" value="1"/>
</dbReference>
<comment type="subunit">
    <text evidence="8">Component of the replication restart primosome.</text>
</comment>
<dbReference type="OrthoDB" id="3177118at2"/>
<evidence type="ECO:0000256" key="4">
    <source>
        <dbReference type="ARBA" id="ARBA00022741"/>
    </source>
</evidence>
<feature type="binding site" evidence="8">
    <location>
        <position position="488"/>
    </location>
    <ligand>
        <name>Zn(2+)</name>
        <dbReference type="ChEBI" id="CHEBI:29105"/>
        <label>2</label>
    </ligand>
</feature>
<keyword evidence="5 8" id="KW-0862">Zinc</keyword>
<evidence type="ECO:0000256" key="6">
    <source>
        <dbReference type="ARBA" id="ARBA00022840"/>
    </source>
</evidence>
<feature type="domain" description="Primosomal protein N' 3' DNA-binding" evidence="9">
    <location>
        <begin position="46"/>
        <end position="143"/>
    </location>
</feature>
<keyword evidence="6 8" id="KW-0067">ATP-binding</keyword>
<evidence type="ECO:0000256" key="1">
    <source>
        <dbReference type="ARBA" id="ARBA00022515"/>
    </source>
</evidence>
<evidence type="ECO:0000256" key="7">
    <source>
        <dbReference type="ARBA" id="ARBA00023125"/>
    </source>
</evidence>
<dbReference type="Proteomes" id="UP000059574">
    <property type="component" value="Chromosome"/>
</dbReference>
<dbReference type="InterPro" id="IPR005259">
    <property type="entry name" value="PriA"/>
</dbReference>
<evidence type="ECO:0000259" key="9">
    <source>
        <dbReference type="Pfam" id="PF17764"/>
    </source>
</evidence>
<dbReference type="InterPro" id="IPR041222">
    <property type="entry name" value="PriA_3primeBD"/>
</dbReference>
<keyword evidence="7 8" id="KW-0238">DNA-binding</keyword>
<evidence type="ECO:0000256" key="2">
    <source>
        <dbReference type="ARBA" id="ARBA00022705"/>
    </source>
</evidence>
<reference evidence="11" key="1">
    <citation type="submission" date="2015-11" db="EMBL/GenBank/DDBJ databases">
        <authorList>
            <person name="Kumar R."/>
            <person name="Singh D."/>
            <person name="Swarnkar M.K."/>
            <person name="Singh A.K."/>
            <person name="Kumar S."/>
        </authorList>
    </citation>
    <scope>NUCLEOTIDE SEQUENCE [LARGE SCALE GENOMIC DNA]</scope>
    <source>
        <strain evidence="11">ERGS4:06</strain>
    </source>
</reference>
<feature type="binding site" evidence="8">
    <location>
        <position position="466"/>
    </location>
    <ligand>
        <name>Zn(2+)</name>
        <dbReference type="ChEBI" id="CHEBI:29105"/>
        <label>2</label>
    </ligand>
</feature>
<evidence type="ECO:0000256" key="8">
    <source>
        <dbReference type="HAMAP-Rule" id="MF_00983"/>
    </source>
</evidence>
<name>A0A0S2LZA5_9MICC</name>
<keyword evidence="2 8" id="KW-0235">DNA replication</keyword>
<evidence type="ECO:0000313" key="10">
    <source>
        <dbReference type="EMBL" id="ALO66853.1"/>
    </source>
</evidence>
<proteinExistence type="inferred from homology"/>
<dbReference type="GO" id="GO:1990077">
    <property type="term" value="C:primosome complex"/>
    <property type="evidence" value="ECO:0007669"/>
    <property type="project" value="UniProtKB-UniRule"/>
</dbReference>
<dbReference type="GO" id="GO:0006302">
    <property type="term" value="P:double-strand break repair"/>
    <property type="evidence" value="ECO:0007669"/>
    <property type="project" value="InterPro"/>
</dbReference>
<comment type="similarity">
    <text evidence="8">Belongs to the helicase family. PriA subfamily.</text>
</comment>
<dbReference type="InterPro" id="IPR042115">
    <property type="entry name" value="PriA_3primeBD_sf"/>
</dbReference>
<dbReference type="GO" id="GO:0006310">
    <property type="term" value="P:DNA recombination"/>
    <property type="evidence" value="ECO:0007669"/>
    <property type="project" value="InterPro"/>
</dbReference>
<sequence length="740" mass="78216">MADSAHHDGPGEGVQLSLLSGFVAKERVADPHSGVVLAPVLPVAHVVIDSPLPHLDRIFDYSVPLELDAEAQPGVRVRVKFSGQDLNGFLVARVAVSESERLVPLSRVYSAVPVLAPQVLELAHQVAARYCGTVADVLRVAVPPRVASLEKVYLKKAAERAADAALTVAAGAGADSGASRIGGAVAHDPHLEPLLEPPAAAKPGHSLFGDYPHAEDFLTRLAMGDSPKAVLGTLHGFGPVSWHRQLAQVVAYCQLSGRGAIVVVPDLRDLELLDHAFAQVLPEGSFVKLTADDGPSLRYANFLRVLSGDVKIVIGTRSAAYAPVADLGLVCCWDDGDELHVERRAPYQHSRDVLLLRSGIEDAAVLMAGHSRSSESQRLVATGWAQDLVAARPEVRKATARVISTSDSFEQERDPAAAMARLPHRAWETAKAALKFGPVLVQVARTGYAPALACQRCREVARCQHCTGPLMQSRAAGSASVAVTCKWCGQPENAFSCNTCGFNQLRAISVGALRTAEELGRAFPSVPVISSSGDNIKTMVPDKPAIVVATIGAEPVAPHGYAAALLLDGDSMLRRESLRAGEETLRRWMNAAALVRSAKDGGIVVVTADESPEVAALVRWDPAGHAEREFALRHQLGLPPAMRLASLTGQESDVEAFVAALKLPDAVRRIGPAPVAAAHLSASSAGGADAEDAPDYRTILLFPYSMAATVTASMRALKASNAARRMGSPVQVRCDGLDVL</sequence>
<feature type="binding site" evidence="8">
    <location>
        <position position="457"/>
    </location>
    <ligand>
        <name>Zn(2+)</name>
        <dbReference type="ChEBI" id="CHEBI:29105"/>
        <label>1</label>
    </ligand>
</feature>
<dbReference type="GO" id="GO:0006269">
    <property type="term" value="P:DNA replication, synthesis of primer"/>
    <property type="evidence" value="ECO:0007669"/>
    <property type="project" value="UniProtKB-KW"/>
</dbReference>
<comment type="function">
    <text evidence="8">Initiates the restart of stalled replication forks, which reloads the replicative helicase on sites other than the origin of replication. Recognizes and binds to abandoned replication forks and remodels them to uncover a helicase loading site. Promotes assembly of the primosome at these replication forks.</text>
</comment>
<dbReference type="Gene3D" id="3.40.50.300">
    <property type="entry name" value="P-loop containing nucleotide triphosphate hydrolases"/>
    <property type="match status" value="1"/>
</dbReference>
<keyword evidence="1 8" id="KW-0639">Primosome</keyword>
<dbReference type="GO" id="GO:0008270">
    <property type="term" value="F:zinc ion binding"/>
    <property type="evidence" value="ECO:0007669"/>
    <property type="project" value="UniProtKB-UniRule"/>
</dbReference>
<protein>
    <recommendedName>
        <fullName evidence="8">Probable replication restart protein PriA</fullName>
    </recommendedName>
    <alternativeName>
        <fullName evidence="8">Putative ATP-dependent DNA helicase PriA</fullName>
    </alternativeName>
</protein>
<organism evidence="10 11">
    <name type="scientific">Arthrobacter alpinus</name>
    <dbReference type="NCBI Taxonomy" id="656366"/>
    <lineage>
        <taxon>Bacteria</taxon>
        <taxon>Bacillati</taxon>
        <taxon>Actinomycetota</taxon>
        <taxon>Actinomycetes</taxon>
        <taxon>Micrococcales</taxon>
        <taxon>Micrococcaceae</taxon>
        <taxon>Arthrobacter</taxon>
    </lineage>
</organism>
<feature type="binding site" evidence="8">
    <location>
        <position position="454"/>
    </location>
    <ligand>
        <name>Zn(2+)</name>
        <dbReference type="ChEBI" id="CHEBI:29105"/>
        <label>1</label>
    </ligand>
</feature>
<dbReference type="RefSeq" id="WP_062288467.1">
    <property type="nucleotide sequence ID" value="NZ_CP013200.1"/>
</dbReference>
<dbReference type="EMBL" id="CP013200">
    <property type="protein sequence ID" value="ALO66853.1"/>
    <property type="molecule type" value="Genomic_DNA"/>
</dbReference>
<evidence type="ECO:0000256" key="3">
    <source>
        <dbReference type="ARBA" id="ARBA00022723"/>
    </source>
</evidence>
<evidence type="ECO:0000313" key="11">
    <source>
        <dbReference type="Proteomes" id="UP000059574"/>
    </source>
</evidence>
<dbReference type="GO" id="GO:0006270">
    <property type="term" value="P:DNA replication initiation"/>
    <property type="evidence" value="ECO:0007669"/>
    <property type="project" value="TreeGrafter"/>
</dbReference>
<dbReference type="PANTHER" id="PTHR30580:SF0">
    <property type="entry name" value="PRIMOSOMAL PROTEIN N"/>
    <property type="match status" value="1"/>
</dbReference>
<evidence type="ECO:0000256" key="5">
    <source>
        <dbReference type="ARBA" id="ARBA00022833"/>
    </source>
</evidence>
<dbReference type="AlphaFoldDB" id="A0A0S2LZA5"/>
<dbReference type="PANTHER" id="PTHR30580">
    <property type="entry name" value="PRIMOSOMAL PROTEIN N"/>
    <property type="match status" value="1"/>
</dbReference>
<feature type="binding site" evidence="8">
    <location>
        <position position="497"/>
    </location>
    <ligand>
        <name>Zn(2+)</name>
        <dbReference type="ChEBI" id="CHEBI:29105"/>
        <label>1</label>
    </ligand>
</feature>
<dbReference type="InterPro" id="IPR027417">
    <property type="entry name" value="P-loop_NTPase"/>
</dbReference>
<feature type="binding site" evidence="8">
    <location>
        <position position="500"/>
    </location>
    <ligand>
        <name>Zn(2+)</name>
        <dbReference type="ChEBI" id="CHEBI:29105"/>
        <label>1</label>
    </ligand>
</feature>
<dbReference type="GO" id="GO:0043138">
    <property type="term" value="F:3'-5' DNA helicase activity"/>
    <property type="evidence" value="ECO:0007669"/>
    <property type="project" value="TreeGrafter"/>
</dbReference>
<comment type="caution">
    <text evidence="8">As this protein does not have any detectable helicase domains, it probably does not have helicase activity.</text>
</comment>
<feature type="binding site" evidence="8">
    <location>
        <position position="463"/>
    </location>
    <ligand>
        <name>Zn(2+)</name>
        <dbReference type="ChEBI" id="CHEBI:29105"/>
        <label>2</label>
    </ligand>
</feature>
<keyword evidence="4 8" id="KW-0547">Nucleotide-binding</keyword>
<dbReference type="GO" id="GO:0005524">
    <property type="term" value="F:ATP binding"/>
    <property type="evidence" value="ECO:0007669"/>
    <property type="project" value="UniProtKB-UniRule"/>
</dbReference>
<feature type="binding site" evidence="8">
    <location>
        <position position="485"/>
    </location>
    <ligand>
        <name>Zn(2+)</name>
        <dbReference type="ChEBI" id="CHEBI:29105"/>
        <label>2</label>
    </ligand>
</feature>
<dbReference type="Gene3D" id="3.40.1440.60">
    <property type="entry name" value="PriA, 3(prime) DNA-binding domain"/>
    <property type="match status" value="1"/>
</dbReference>
<keyword evidence="3 8" id="KW-0479">Metal-binding</keyword>
<gene>
    <name evidence="8" type="primary">priA</name>
    <name evidence="10" type="ORF">AS189_10510</name>
</gene>
<accession>A0A0S2LZA5</accession>
<dbReference type="HAMAP" id="MF_00983">
    <property type="entry name" value="PriA"/>
    <property type="match status" value="1"/>
</dbReference>